<feature type="domain" description="HTH cro/C1-type" evidence="1">
    <location>
        <begin position="10"/>
        <end position="63"/>
    </location>
</feature>
<evidence type="ECO:0000313" key="2">
    <source>
        <dbReference type="EMBL" id="UJF36576.1"/>
    </source>
</evidence>
<dbReference type="InterPro" id="IPR001387">
    <property type="entry name" value="Cro/C1-type_HTH"/>
</dbReference>
<dbReference type="PROSITE" id="PS50943">
    <property type="entry name" value="HTH_CROC1"/>
    <property type="match status" value="1"/>
</dbReference>
<keyword evidence="3" id="KW-1185">Reference proteome</keyword>
<organism evidence="2 3">
    <name type="scientific">Paenibacillus hexagrammi</name>
    <dbReference type="NCBI Taxonomy" id="2908839"/>
    <lineage>
        <taxon>Bacteria</taxon>
        <taxon>Bacillati</taxon>
        <taxon>Bacillota</taxon>
        <taxon>Bacilli</taxon>
        <taxon>Bacillales</taxon>
        <taxon>Paenibacillaceae</taxon>
        <taxon>Paenibacillus</taxon>
    </lineage>
</organism>
<keyword evidence="2" id="KW-0614">Plasmid</keyword>
<protein>
    <submittedName>
        <fullName evidence="2">Helix-turn-helix transcriptional regulator</fullName>
    </submittedName>
</protein>
<accession>A0ABY3STW1</accession>
<dbReference type="Proteomes" id="UP001649230">
    <property type="component" value="Plasmid pYPD9-1"/>
</dbReference>
<name>A0ABY3STW1_9BACL</name>
<dbReference type="EMBL" id="CP090979">
    <property type="protein sequence ID" value="UJF36576.1"/>
    <property type="molecule type" value="Genomic_DNA"/>
</dbReference>
<evidence type="ECO:0000313" key="3">
    <source>
        <dbReference type="Proteomes" id="UP001649230"/>
    </source>
</evidence>
<dbReference type="Pfam" id="PF13443">
    <property type="entry name" value="HTH_26"/>
    <property type="match status" value="1"/>
</dbReference>
<reference evidence="2 3" key="1">
    <citation type="journal article" date="2024" name="Int. J. Syst. Evol. Microbiol.">
        <title>Paenibacillus hexagrammi sp. nov., a novel bacterium isolated from the gut content of Hexagrammos agrammus.</title>
        <authorList>
            <person name="Jung H.K."/>
            <person name="Kim D.G."/>
            <person name="Zin H."/>
            <person name="Park J."/>
            <person name="Jung H."/>
            <person name="Kim Y.O."/>
            <person name="Kong H.J."/>
            <person name="Kim J.W."/>
            <person name="Kim Y.S."/>
        </authorList>
    </citation>
    <scope>NUCLEOTIDE SEQUENCE [LARGE SCALE GENOMIC DNA]</scope>
    <source>
        <strain evidence="2 3">YPD9-1</strain>
    </source>
</reference>
<evidence type="ECO:0000259" key="1">
    <source>
        <dbReference type="PROSITE" id="PS50943"/>
    </source>
</evidence>
<gene>
    <name evidence="2" type="ORF">L0M14_30780</name>
</gene>
<proteinExistence type="predicted"/>
<dbReference type="RefSeq" id="WP_235123126.1">
    <property type="nucleotide sequence ID" value="NZ_CP090979.1"/>
</dbReference>
<sequence length="94" mass="10644">MKVVQLTLGEMLKKRGFTQRDFSEVSGIRYGTLGKMCTNKITSPPLEHLAICCELLNCELTDIMQVVDVPGEREYKPRIVPRYAGKGRRIDTEA</sequence>
<dbReference type="SMART" id="SM00530">
    <property type="entry name" value="HTH_XRE"/>
    <property type="match status" value="1"/>
</dbReference>
<dbReference type="InterPro" id="IPR010982">
    <property type="entry name" value="Lambda_DNA-bd_dom_sf"/>
</dbReference>
<dbReference type="Gene3D" id="1.10.260.40">
    <property type="entry name" value="lambda repressor-like DNA-binding domains"/>
    <property type="match status" value="1"/>
</dbReference>
<geneLocation type="plasmid" evidence="2 3">
    <name>pYPD9-1</name>
</geneLocation>
<dbReference type="CDD" id="cd00093">
    <property type="entry name" value="HTH_XRE"/>
    <property type="match status" value="1"/>
</dbReference>
<dbReference type="SUPFAM" id="SSF47413">
    <property type="entry name" value="lambda repressor-like DNA-binding domains"/>
    <property type="match status" value="1"/>
</dbReference>